<dbReference type="InterPro" id="IPR029026">
    <property type="entry name" value="tRNA_m1G_MTases_N"/>
</dbReference>
<name>K9W2E0_9CYAN</name>
<feature type="compositionally biased region" description="Basic and acidic residues" evidence="4">
    <location>
        <begin position="174"/>
        <end position="184"/>
    </location>
</feature>
<evidence type="ECO:0000256" key="3">
    <source>
        <dbReference type="ARBA" id="ARBA00022679"/>
    </source>
</evidence>
<feature type="domain" description="RNA 2-O ribose methyltransferase substrate binding" evidence="5">
    <location>
        <begin position="265"/>
        <end position="341"/>
    </location>
</feature>
<evidence type="ECO:0000313" key="7">
    <source>
        <dbReference type="Proteomes" id="UP000010472"/>
    </source>
</evidence>
<dbReference type="EMBL" id="CP003620">
    <property type="protein sequence ID" value="AFZ13974.1"/>
    <property type="molecule type" value="Genomic_DNA"/>
</dbReference>
<dbReference type="GO" id="GO:0006396">
    <property type="term" value="P:RNA processing"/>
    <property type="evidence" value="ECO:0007669"/>
    <property type="project" value="InterPro"/>
</dbReference>
<accession>K9W2E0</accession>
<dbReference type="STRING" id="1173022.Cri9333_3136"/>
<dbReference type="Proteomes" id="UP000010472">
    <property type="component" value="Chromosome"/>
</dbReference>
<dbReference type="GO" id="GO:0032259">
    <property type="term" value="P:methylation"/>
    <property type="evidence" value="ECO:0007669"/>
    <property type="project" value="UniProtKB-KW"/>
</dbReference>
<dbReference type="Gene3D" id="3.30.1330.30">
    <property type="match status" value="1"/>
</dbReference>
<evidence type="ECO:0000313" key="6">
    <source>
        <dbReference type="EMBL" id="AFZ13974.1"/>
    </source>
</evidence>
<evidence type="ECO:0000256" key="1">
    <source>
        <dbReference type="ARBA" id="ARBA00007228"/>
    </source>
</evidence>
<dbReference type="OrthoDB" id="9794400at2"/>
<feature type="compositionally biased region" description="Basic and acidic residues" evidence="4">
    <location>
        <begin position="99"/>
        <end position="109"/>
    </location>
</feature>
<dbReference type="FunFam" id="3.30.1330.30:FF:000063">
    <property type="entry name" value="RNA methyltransferase, TrmH family, group 3"/>
    <property type="match status" value="1"/>
</dbReference>
<dbReference type="SUPFAM" id="SSF55315">
    <property type="entry name" value="L30e-like"/>
    <property type="match status" value="1"/>
</dbReference>
<dbReference type="eggNOG" id="COG0566">
    <property type="taxonomic scope" value="Bacteria"/>
</dbReference>
<keyword evidence="2 6" id="KW-0489">Methyltransferase</keyword>
<reference evidence="6 7" key="1">
    <citation type="submission" date="2012-06" db="EMBL/GenBank/DDBJ databases">
        <title>Finished chromosome of genome of Crinalium epipsammum PCC 9333.</title>
        <authorList>
            <consortium name="US DOE Joint Genome Institute"/>
            <person name="Gugger M."/>
            <person name="Coursin T."/>
            <person name="Rippka R."/>
            <person name="Tandeau De Marsac N."/>
            <person name="Huntemann M."/>
            <person name="Wei C.-L."/>
            <person name="Han J."/>
            <person name="Detter J.C."/>
            <person name="Han C."/>
            <person name="Tapia R."/>
            <person name="Davenport K."/>
            <person name="Daligault H."/>
            <person name="Erkkila T."/>
            <person name="Gu W."/>
            <person name="Munk A.C.C."/>
            <person name="Teshima H."/>
            <person name="Xu Y."/>
            <person name="Chain P."/>
            <person name="Chen A."/>
            <person name="Krypides N."/>
            <person name="Mavromatis K."/>
            <person name="Markowitz V."/>
            <person name="Szeto E."/>
            <person name="Ivanova N."/>
            <person name="Mikhailova N."/>
            <person name="Ovchinnikova G."/>
            <person name="Pagani I."/>
            <person name="Pati A."/>
            <person name="Goodwin L."/>
            <person name="Peters L."/>
            <person name="Pitluck S."/>
            <person name="Woyke T."/>
            <person name="Kerfeld C."/>
        </authorList>
    </citation>
    <scope>NUCLEOTIDE SEQUENCE [LARGE SCALE GENOMIC DNA]</scope>
    <source>
        <strain evidence="6 7">PCC 9333</strain>
    </source>
</reference>
<organism evidence="6 7">
    <name type="scientific">Crinalium epipsammum PCC 9333</name>
    <dbReference type="NCBI Taxonomy" id="1173022"/>
    <lineage>
        <taxon>Bacteria</taxon>
        <taxon>Bacillati</taxon>
        <taxon>Cyanobacteriota</taxon>
        <taxon>Cyanophyceae</taxon>
        <taxon>Gomontiellales</taxon>
        <taxon>Gomontiellaceae</taxon>
        <taxon>Crinalium</taxon>
    </lineage>
</organism>
<feature type="compositionally biased region" description="Basic and acidic residues" evidence="4">
    <location>
        <begin position="74"/>
        <end position="84"/>
    </location>
</feature>
<dbReference type="Pfam" id="PF08032">
    <property type="entry name" value="SpoU_sub_bind"/>
    <property type="match status" value="1"/>
</dbReference>
<feature type="compositionally biased region" description="Basic and acidic residues" evidence="4">
    <location>
        <begin position="149"/>
        <end position="159"/>
    </location>
</feature>
<dbReference type="SUPFAM" id="SSF75217">
    <property type="entry name" value="alpha/beta knot"/>
    <property type="match status" value="1"/>
</dbReference>
<evidence type="ECO:0000256" key="2">
    <source>
        <dbReference type="ARBA" id="ARBA00022603"/>
    </source>
</evidence>
<comment type="similarity">
    <text evidence="1">Belongs to the class IV-like SAM-binding methyltransferase superfamily. RNA methyltransferase TrmH family.</text>
</comment>
<feature type="compositionally biased region" description="Basic and acidic residues" evidence="4">
    <location>
        <begin position="224"/>
        <end position="235"/>
    </location>
</feature>
<dbReference type="InterPro" id="IPR029028">
    <property type="entry name" value="Alpha/beta_knot_MTases"/>
</dbReference>
<dbReference type="PANTHER" id="PTHR46429">
    <property type="entry name" value="23S RRNA (GUANOSINE-2'-O-)-METHYLTRANSFERASE RLMB"/>
    <property type="match status" value="1"/>
</dbReference>
<feature type="compositionally biased region" description="Basic and acidic residues" evidence="4">
    <location>
        <begin position="191"/>
        <end position="217"/>
    </location>
</feature>
<dbReference type="InterPro" id="IPR029064">
    <property type="entry name" value="Ribosomal_eL30-like_sf"/>
</dbReference>
<dbReference type="NCBIfam" id="TIGR00186">
    <property type="entry name" value="rRNA_methyl_3"/>
    <property type="match status" value="1"/>
</dbReference>
<sequence length="526" mass="58336">MSNKDRRLPPVGKPSKGKPVRSRGDRSKPVSRYQDDSGLPSAGKPSKGKPVRIRSERSKPASRYQDESFSPDVKPVRARGDRSKPVSRYQDESFSPDVKPVRARGDRSKPVSRYQDESFSPDVKPVRSRGDRSKPVSRYQDESFSPDVKPVRSRGDRSKPVSRYQEESFSPDVKPVRGRGDRTKPASGYKNDTDTDYRKKRTFDKPGKPPFGRRDSAKSAPAYSRDENELSNKRDYIKRKIENPVSFDQDVLEPAGTVSEQDNDMIYGRHPVLAALENQRQINRIWLLTKLRYDPQFHSLILQAKANGTVIDEVEARRLSQITNGGNHQGIAAQVSPYDYIELTDLIEQAKAVSEQPVILVADSISDPHNLGAIIRTAEAVGAQGLVIPQRRAAGVTSTVMKVGAGALETFPVARVVNLSRALEELKAAGFWIYGTVANSGKLLHTVEFTGPIVLVIGSEGEGLGLLTQKACDFLISIPLQGKTPSLNASVAAAMSLYEVYRQRWSNRLQIHSLPKNTLKNEHDGV</sequence>
<dbReference type="GO" id="GO:0008173">
    <property type="term" value="F:RNA methyltransferase activity"/>
    <property type="evidence" value="ECO:0007669"/>
    <property type="project" value="InterPro"/>
</dbReference>
<dbReference type="SMART" id="SM00967">
    <property type="entry name" value="SpoU_sub_bind"/>
    <property type="match status" value="1"/>
</dbReference>
<evidence type="ECO:0000259" key="5">
    <source>
        <dbReference type="SMART" id="SM00967"/>
    </source>
</evidence>
<dbReference type="HOGENOM" id="CLU_021322_7_2_3"/>
<dbReference type="InterPro" id="IPR013123">
    <property type="entry name" value="SpoU_subst-bd"/>
</dbReference>
<dbReference type="KEGG" id="cep:Cri9333_3136"/>
<gene>
    <name evidence="6" type="ORF">Cri9333_3136</name>
</gene>
<keyword evidence="3 6" id="KW-0808">Transferase</keyword>
<dbReference type="PATRIC" id="fig|1173022.3.peg.3393"/>
<feature type="compositionally biased region" description="Basic and acidic residues" evidence="4">
    <location>
        <begin position="124"/>
        <end position="134"/>
    </location>
</feature>
<dbReference type="CDD" id="cd18103">
    <property type="entry name" value="SpoU-like_RlmB"/>
    <property type="match status" value="1"/>
</dbReference>
<proteinExistence type="inferred from homology"/>
<dbReference type="Pfam" id="PF00588">
    <property type="entry name" value="SpoU_methylase"/>
    <property type="match status" value="1"/>
</dbReference>
<feature type="region of interest" description="Disordered" evidence="4">
    <location>
        <begin position="1"/>
        <end position="235"/>
    </location>
</feature>
<dbReference type="PANTHER" id="PTHR46429:SF1">
    <property type="entry name" value="23S RRNA (GUANOSINE-2'-O-)-METHYLTRANSFERASE RLMB"/>
    <property type="match status" value="1"/>
</dbReference>
<dbReference type="GO" id="GO:0003723">
    <property type="term" value="F:RNA binding"/>
    <property type="evidence" value="ECO:0007669"/>
    <property type="project" value="InterPro"/>
</dbReference>
<dbReference type="InterPro" id="IPR001537">
    <property type="entry name" value="SpoU_MeTrfase"/>
</dbReference>
<dbReference type="Gene3D" id="3.40.1280.10">
    <property type="match status" value="1"/>
</dbReference>
<dbReference type="InterPro" id="IPR004441">
    <property type="entry name" value="rRNA_MeTrfase_TrmH"/>
</dbReference>
<dbReference type="GO" id="GO:0005829">
    <property type="term" value="C:cytosol"/>
    <property type="evidence" value="ECO:0007669"/>
    <property type="project" value="TreeGrafter"/>
</dbReference>
<protein>
    <submittedName>
        <fullName evidence="6">RNA methyltransferase, TrmH family, group 3</fullName>
    </submittedName>
</protein>
<dbReference type="AlphaFoldDB" id="K9W2E0"/>
<evidence type="ECO:0000256" key="4">
    <source>
        <dbReference type="SAM" id="MobiDB-lite"/>
    </source>
</evidence>
<dbReference type="FunFam" id="3.40.1280.10:FF:000008">
    <property type="entry name" value="Group 3 RNA methyltransferase TrmH"/>
    <property type="match status" value="1"/>
</dbReference>
<keyword evidence="7" id="KW-1185">Reference proteome</keyword>